<keyword evidence="2" id="KW-1133">Transmembrane helix</keyword>
<evidence type="ECO:0000313" key="4">
    <source>
        <dbReference type="Proteomes" id="UP000250088"/>
    </source>
</evidence>
<dbReference type="AlphaFoldDB" id="A0A2Z2HQJ1"/>
<feature type="region of interest" description="Disordered" evidence="1">
    <location>
        <begin position="199"/>
        <end position="233"/>
    </location>
</feature>
<gene>
    <name evidence="3" type="ORF">B1756_06420</name>
</gene>
<protein>
    <recommendedName>
        <fullName evidence="5">PGF-CTERM sorting domain-containing protein</fullName>
    </recommendedName>
</protein>
<evidence type="ECO:0000256" key="1">
    <source>
        <dbReference type="SAM" id="MobiDB-lite"/>
    </source>
</evidence>
<keyword evidence="2" id="KW-0812">Transmembrane</keyword>
<evidence type="ECO:0000313" key="3">
    <source>
        <dbReference type="EMBL" id="ARS89420.1"/>
    </source>
</evidence>
<accession>A0A2Z2HQJ1</accession>
<keyword evidence="2" id="KW-0472">Membrane</keyword>
<dbReference type="EMBL" id="CP019893">
    <property type="protein sequence ID" value="ARS89420.1"/>
    <property type="molecule type" value="Genomic_DNA"/>
</dbReference>
<dbReference type="GeneID" id="32893696"/>
<dbReference type="OrthoDB" id="291106at2157"/>
<sequence>MLSIIARGTSLAVVTVLVVGLFGGTVATVGAQAGGYTADSEITITVSDDGEVESEHVVYELPAELYQGMEMAAGMDGHDSVADYFGSMAVETRAGVGDYENAGDYESGDSYVVELTLVDIETDDLEDVETSVADDGTVSVEVIAAEDPVYQSDAMDEETIAATGEYSLVVEMPDDVSETNALETEGQVAVWHLHQDMPDRLTVASGPGGGDAGSGGDATDADDGADASEEDGLPGFGVGTAAMAAVLCSIALVLDRRR</sequence>
<dbReference type="KEGG" id="naj:B1756_06420"/>
<organism evidence="3 4">
    <name type="scientific">Natrarchaeobaculum aegyptiacum</name>
    <dbReference type="NCBI Taxonomy" id="745377"/>
    <lineage>
        <taxon>Archaea</taxon>
        <taxon>Methanobacteriati</taxon>
        <taxon>Methanobacteriota</taxon>
        <taxon>Stenosarchaea group</taxon>
        <taxon>Halobacteria</taxon>
        <taxon>Halobacteriales</taxon>
        <taxon>Natrialbaceae</taxon>
        <taxon>Natrarchaeobaculum</taxon>
    </lineage>
</organism>
<evidence type="ECO:0008006" key="5">
    <source>
        <dbReference type="Google" id="ProtNLM"/>
    </source>
</evidence>
<evidence type="ECO:0000256" key="2">
    <source>
        <dbReference type="SAM" id="Phobius"/>
    </source>
</evidence>
<feature type="compositionally biased region" description="Gly residues" evidence="1">
    <location>
        <begin position="206"/>
        <end position="216"/>
    </location>
</feature>
<keyword evidence="4" id="KW-1185">Reference proteome</keyword>
<proteinExistence type="predicted"/>
<dbReference type="Proteomes" id="UP000250088">
    <property type="component" value="Chromosome"/>
</dbReference>
<reference evidence="4" key="1">
    <citation type="submission" date="2017-02" db="EMBL/GenBank/DDBJ databases">
        <title>Natronthermophilus aegyptiacus gen. nov.,sp. nov., an aerobic, extremely halophilic alkalithermophilic archaeon isolated from the athalassohaline Wadi An Natrun, Egypt.</title>
        <authorList>
            <person name="Zhao B."/>
        </authorList>
    </citation>
    <scope>NUCLEOTIDE SEQUENCE [LARGE SCALE GENOMIC DNA]</scope>
    <source>
        <strain evidence="4">JW/NM-HA 15</strain>
    </source>
</reference>
<feature type="compositionally biased region" description="Acidic residues" evidence="1">
    <location>
        <begin position="219"/>
        <end position="232"/>
    </location>
</feature>
<name>A0A2Z2HQJ1_9EURY</name>
<dbReference type="RefSeq" id="WP_086887797.1">
    <property type="nucleotide sequence ID" value="NZ_CP019893.1"/>
</dbReference>
<feature type="transmembrane region" description="Helical" evidence="2">
    <location>
        <begin position="233"/>
        <end position="254"/>
    </location>
</feature>